<feature type="non-terminal residue" evidence="1">
    <location>
        <position position="108"/>
    </location>
</feature>
<sequence length="108" mass="12810">GTVQQYTYKQEPTKKCERATRPKLHYPVYTHRNQNGRYRTVRDLFTRRIVEKRIYTNARNRHIIQPGVLHSEVSVRETWRGIPSNIISAVSLPNSQKPDGYDYFVFSK</sequence>
<evidence type="ECO:0000313" key="1">
    <source>
        <dbReference type="EMBL" id="KAJ1172193.1"/>
    </source>
</evidence>
<accession>A0AAV7T8G4</accession>
<reference evidence="1" key="1">
    <citation type="journal article" date="2022" name="bioRxiv">
        <title>Sequencing and chromosome-scale assembly of the giantPleurodeles waltlgenome.</title>
        <authorList>
            <person name="Brown T."/>
            <person name="Elewa A."/>
            <person name="Iarovenko S."/>
            <person name="Subramanian E."/>
            <person name="Araus A.J."/>
            <person name="Petzold A."/>
            <person name="Susuki M."/>
            <person name="Suzuki K.-i.T."/>
            <person name="Hayashi T."/>
            <person name="Toyoda A."/>
            <person name="Oliveira C."/>
            <person name="Osipova E."/>
            <person name="Leigh N.D."/>
            <person name="Simon A."/>
            <person name="Yun M.H."/>
        </authorList>
    </citation>
    <scope>NUCLEOTIDE SEQUENCE</scope>
    <source>
        <strain evidence="1">20211129_DDA</strain>
        <tissue evidence="1">Liver</tissue>
    </source>
</reference>
<proteinExistence type="predicted"/>
<dbReference type="AlphaFoldDB" id="A0AAV7T8G4"/>
<dbReference type="PANTHER" id="PTHR22917">
    <property type="entry name" value="HEMOPEXIN DOMAIN-CONTAINING PROTEIN"/>
    <property type="match status" value="1"/>
</dbReference>
<dbReference type="EMBL" id="JANPWB010000007">
    <property type="protein sequence ID" value="KAJ1172193.1"/>
    <property type="molecule type" value="Genomic_DNA"/>
</dbReference>
<evidence type="ECO:0000313" key="2">
    <source>
        <dbReference type="Proteomes" id="UP001066276"/>
    </source>
</evidence>
<dbReference type="InterPro" id="IPR051298">
    <property type="entry name" value="Heme_transport/Cell_adhesion"/>
</dbReference>
<dbReference type="Proteomes" id="UP001066276">
    <property type="component" value="Chromosome 4_1"/>
</dbReference>
<protein>
    <submittedName>
        <fullName evidence="1">Uncharacterized protein</fullName>
    </submittedName>
</protein>
<comment type="caution">
    <text evidence="1">The sequence shown here is derived from an EMBL/GenBank/DDBJ whole genome shotgun (WGS) entry which is preliminary data.</text>
</comment>
<gene>
    <name evidence="1" type="ORF">NDU88_004043</name>
</gene>
<dbReference type="PANTHER" id="PTHR22917:SF1">
    <property type="entry name" value="PROTEOGLYCAN 4"/>
    <property type="match status" value="1"/>
</dbReference>
<organism evidence="1 2">
    <name type="scientific">Pleurodeles waltl</name>
    <name type="common">Iberian ribbed newt</name>
    <dbReference type="NCBI Taxonomy" id="8319"/>
    <lineage>
        <taxon>Eukaryota</taxon>
        <taxon>Metazoa</taxon>
        <taxon>Chordata</taxon>
        <taxon>Craniata</taxon>
        <taxon>Vertebrata</taxon>
        <taxon>Euteleostomi</taxon>
        <taxon>Amphibia</taxon>
        <taxon>Batrachia</taxon>
        <taxon>Caudata</taxon>
        <taxon>Salamandroidea</taxon>
        <taxon>Salamandridae</taxon>
        <taxon>Pleurodelinae</taxon>
        <taxon>Pleurodeles</taxon>
    </lineage>
</organism>
<keyword evidence="2" id="KW-1185">Reference proteome</keyword>
<feature type="non-terminal residue" evidence="1">
    <location>
        <position position="1"/>
    </location>
</feature>
<dbReference type="GO" id="GO:0005615">
    <property type="term" value="C:extracellular space"/>
    <property type="evidence" value="ECO:0007669"/>
    <property type="project" value="TreeGrafter"/>
</dbReference>
<name>A0AAV7T8G4_PLEWA</name>